<evidence type="ECO:0000256" key="4">
    <source>
        <dbReference type="ARBA" id="ARBA00022692"/>
    </source>
</evidence>
<dbReference type="CDD" id="cd16017">
    <property type="entry name" value="LptA"/>
    <property type="match status" value="1"/>
</dbReference>
<evidence type="ECO:0000313" key="10">
    <source>
        <dbReference type="Proteomes" id="UP001501433"/>
    </source>
</evidence>
<dbReference type="Pfam" id="PF00884">
    <property type="entry name" value="Sulfatase"/>
    <property type="match status" value="1"/>
</dbReference>
<dbReference type="InterPro" id="IPR040423">
    <property type="entry name" value="PEA_transferase"/>
</dbReference>
<keyword evidence="2" id="KW-1003">Cell membrane</keyword>
<dbReference type="Proteomes" id="UP001501433">
    <property type="component" value="Unassembled WGS sequence"/>
</dbReference>
<evidence type="ECO:0000256" key="1">
    <source>
        <dbReference type="ARBA" id="ARBA00004651"/>
    </source>
</evidence>
<feature type="transmembrane region" description="Helical" evidence="7">
    <location>
        <begin position="40"/>
        <end position="56"/>
    </location>
</feature>
<keyword evidence="10" id="KW-1185">Reference proteome</keyword>
<dbReference type="GO" id="GO:0016740">
    <property type="term" value="F:transferase activity"/>
    <property type="evidence" value="ECO:0007669"/>
    <property type="project" value="UniProtKB-KW"/>
</dbReference>
<feature type="transmembrane region" description="Helical" evidence="7">
    <location>
        <begin position="63"/>
        <end position="86"/>
    </location>
</feature>
<keyword evidence="5 7" id="KW-1133">Transmembrane helix</keyword>
<proteinExistence type="predicted"/>
<feature type="transmembrane region" description="Helical" evidence="7">
    <location>
        <begin position="106"/>
        <end position="127"/>
    </location>
</feature>
<evidence type="ECO:0000256" key="7">
    <source>
        <dbReference type="SAM" id="Phobius"/>
    </source>
</evidence>
<organism evidence="9 10">
    <name type="scientific">Litoribaculum gwangyangense</name>
    <dbReference type="NCBI Taxonomy" id="1130722"/>
    <lineage>
        <taxon>Bacteria</taxon>
        <taxon>Pseudomonadati</taxon>
        <taxon>Bacteroidota</taxon>
        <taxon>Flavobacteriia</taxon>
        <taxon>Flavobacteriales</taxon>
        <taxon>Flavobacteriaceae</taxon>
        <taxon>Litoribaculum</taxon>
    </lineage>
</organism>
<evidence type="ECO:0000256" key="3">
    <source>
        <dbReference type="ARBA" id="ARBA00022679"/>
    </source>
</evidence>
<keyword evidence="3 9" id="KW-0808">Transferase</keyword>
<protein>
    <submittedName>
        <fullName evidence="9">Phosphoethanolamine transferase CptA</fullName>
    </submittedName>
</protein>
<comment type="caution">
    <text evidence="9">The sequence shown here is derived from an EMBL/GenBank/DDBJ whole genome shotgun (WGS) entry which is preliminary data.</text>
</comment>
<sequence length="514" mass="59800">MPKNFKHILFLSIPLILKYIFLLIFSDFDLFNFDDLKEDVLFYVCIIFLLYGSFIKRQFFVDIICLLYVLYLFLETTSYMAVSSNFSSSYMYLLIESNNQELSEFVSAYANTSIILFIILGFILFFMIRKLSMEITNKYHSIIGIFGFLGIVAVLKFTGLIENNAYHNIVRGTYGYIDLQNSYKVTSKIRKEDIKVVTDNEVLVVVLGESTTRGHMQIYGYERETTPLLHSIKDSLFIYNNVISTDVFTLKSVPKMLTSLDNDNTNDTTSSIVQIFNTAGFKTFWLANQRPISYHDNAINKIASSCNQFKFYNYIDDLETNILDEVILSDYSKILSEPGKKVVFIKLIGTHFDYKKRYPEAYNVFVSNSNTSTKIENINNYDNAVLYNDFIMFSLISELKIQNKKSALIYLSDHGENVYDNGTDFFGRSEENLTKSMFEIPFLLWTSEDFDFPLDFEYKPNRLFMTDHTYESIGHLFGVKYKNIDESKSIFSSAFKDRNRKVIDGIDFDSYFLK</sequence>
<dbReference type="EMBL" id="BAABJW010000004">
    <property type="protein sequence ID" value="GAA4816278.1"/>
    <property type="molecule type" value="Genomic_DNA"/>
</dbReference>
<evidence type="ECO:0000256" key="5">
    <source>
        <dbReference type="ARBA" id="ARBA00022989"/>
    </source>
</evidence>
<feature type="transmembrane region" description="Helical" evidence="7">
    <location>
        <begin position="7"/>
        <end position="28"/>
    </location>
</feature>
<feature type="domain" description="Sulfatase N-terminal" evidence="8">
    <location>
        <begin position="203"/>
        <end position="449"/>
    </location>
</feature>
<evidence type="ECO:0000259" key="8">
    <source>
        <dbReference type="Pfam" id="PF00884"/>
    </source>
</evidence>
<accession>A0ABP9CVM6</accession>
<keyword evidence="4 7" id="KW-0812">Transmembrane</keyword>
<dbReference type="SUPFAM" id="SSF53649">
    <property type="entry name" value="Alkaline phosphatase-like"/>
    <property type="match status" value="1"/>
</dbReference>
<name>A0ABP9CVM6_9FLAO</name>
<dbReference type="RefSeq" id="WP_345277456.1">
    <property type="nucleotide sequence ID" value="NZ_BAABJW010000004.1"/>
</dbReference>
<keyword evidence="6 7" id="KW-0472">Membrane</keyword>
<gene>
    <name evidence="9" type="ORF">GCM10023330_25730</name>
</gene>
<evidence type="ECO:0000256" key="6">
    <source>
        <dbReference type="ARBA" id="ARBA00023136"/>
    </source>
</evidence>
<reference evidence="10" key="1">
    <citation type="journal article" date="2019" name="Int. J. Syst. Evol. Microbiol.">
        <title>The Global Catalogue of Microorganisms (GCM) 10K type strain sequencing project: providing services to taxonomists for standard genome sequencing and annotation.</title>
        <authorList>
            <consortium name="The Broad Institute Genomics Platform"/>
            <consortium name="The Broad Institute Genome Sequencing Center for Infectious Disease"/>
            <person name="Wu L."/>
            <person name="Ma J."/>
        </authorList>
    </citation>
    <scope>NUCLEOTIDE SEQUENCE [LARGE SCALE GENOMIC DNA]</scope>
    <source>
        <strain evidence="10">JCM 18325</strain>
    </source>
</reference>
<dbReference type="InterPro" id="IPR058130">
    <property type="entry name" value="PEA_transf_C"/>
</dbReference>
<dbReference type="InterPro" id="IPR000917">
    <property type="entry name" value="Sulfatase_N"/>
</dbReference>
<evidence type="ECO:0000313" key="9">
    <source>
        <dbReference type="EMBL" id="GAA4816278.1"/>
    </source>
</evidence>
<dbReference type="PANTHER" id="PTHR30443">
    <property type="entry name" value="INNER MEMBRANE PROTEIN"/>
    <property type="match status" value="1"/>
</dbReference>
<evidence type="ECO:0000256" key="2">
    <source>
        <dbReference type="ARBA" id="ARBA00022475"/>
    </source>
</evidence>
<dbReference type="Gene3D" id="3.40.720.10">
    <property type="entry name" value="Alkaline Phosphatase, subunit A"/>
    <property type="match status" value="1"/>
</dbReference>
<dbReference type="InterPro" id="IPR017850">
    <property type="entry name" value="Alkaline_phosphatase_core_sf"/>
</dbReference>
<comment type="subcellular location">
    <subcellularLocation>
        <location evidence="1">Cell membrane</location>
        <topology evidence="1">Multi-pass membrane protein</topology>
    </subcellularLocation>
</comment>
<dbReference type="PANTHER" id="PTHR30443:SF2">
    <property type="entry name" value="PHOSPHOETHANOLAMINE TRANSFERASE EPTC"/>
    <property type="match status" value="1"/>
</dbReference>
<feature type="transmembrane region" description="Helical" evidence="7">
    <location>
        <begin position="139"/>
        <end position="161"/>
    </location>
</feature>